<evidence type="ECO:0000313" key="2">
    <source>
        <dbReference type="Proteomes" id="UP000239089"/>
    </source>
</evidence>
<protein>
    <submittedName>
        <fullName evidence="1">Uncharacterized protein</fullName>
    </submittedName>
</protein>
<dbReference type="EMBL" id="NHSJ01000096">
    <property type="protein sequence ID" value="PPQ29244.1"/>
    <property type="molecule type" value="Genomic_DNA"/>
</dbReference>
<name>A0A2S6N3P5_9HYPH</name>
<comment type="caution">
    <text evidence="1">The sequence shown here is derived from an EMBL/GenBank/DDBJ whole genome shotgun (WGS) entry which is preliminary data.</text>
</comment>
<gene>
    <name evidence="1" type="ORF">CCR94_15635</name>
</gene>
<organism evidence="1 2">
    <name type="scientific">Rhodoblastus sphagnicola</name>
    <dbReference type="NCBI Taxonomy" id="333368"/>
    <lineage>
        <taxon>Bacteria</taxon>
        <taxon>Pseudomonadati</taxon>
        <taxon>Pseudomonadota</taxon>
        <taxon>Alphaproteobacteria</taxon>
        <taxon>Hyphomicrobiales</taxon>
        <taxon>Rhodoblastaceae</taxon>
        <taxon>Rhodoblastus</taxon>
    </lineage>
</organism>
<sequence>MFDLSRAEPDRKGFVRELTGLFKNEATRRAFRCGFFGLQEAMAGGISSDMPAIARRRDILFAEPFGM</sequence>
<reference evidence="1 2" key="1">
    <citation type="journal article" date="2018" name="Arch. Microbiol.">
        <title>New insights into the metabolic potential of the phototrophic purple bacterium Rhodopila globiformis DSM 161(T) from its draft genome sequence and evidence for a vanadium-dependent nitrogenase.</title>
        <authorList>
            <person name="Imhoff J.F."/>
            <person name="Rahn T."/>
            <person name="Kunzel S."/>
            <person name="Neulinger S.C."/>
        </authorList>
    </citation>
    <scope>NUCLEOTIDE SEQUENCE [LARGE SCALE GENOMIC DNA]</scope>
    <source>
        <strain evidence="1 2">DSM 16996</strain>
    </source>
</reference>
<keyword evidence="2" id="KW-1185">Reference proteome</keyword>
<dbReference type="AlphaFoldDB" id="A0A2S6N3P5"/>
<accession>A0A2S6N3P5</accession>
<proteinExistence type="predicted"/>
<dbReference type="RefSeq" id="WP_104508788.1">
    <property type="nucleotide sequence ID" value="NZ_JACIGC010000010.1"/>
</dbReference>
<evidence type="ECO:0000313" key="1">
    <source>
        <dbReference type="EMBL" id="PPQ29244.1"/>
    </source>
</evidence>
<dbReference type="Proteomes" id="UP000239089">
    <property type="component" value="Unassembled WGS sequence"/>
</dbReference>